<reference evidence="17" key="2">
    <citation type="submission" date="2023-03" db="EMBL/GenBank/DDBJ databases">
        <authorList>
            <person name="Inwood S.N."/>
            <person name="Skelly J.G."/>
            <person name="Guhlin J."/>
            <person name="Harrop T.W.R."/>
            <person name="Goldson S.G."/>
            <person name="Dearden P.K."/>
        </authorList>
    </citation>
    <scope>NUCLEOTIDE SEQUENCE</scope>
    <source>
        <strain evidence="17">Irish</strain>
        <tissue evidence="17">Whole body</tissue>
    </source>
</reference>
<dbReference type="InterPro" id="IPR006569">
    <property type="entry name" value="CID_dom"/>
</dbReference>
<evidence type="ECO:0000256" key="5">
    <source>
        <dbReference type="ARBA" id="ARBA00022664"/>
    </source>
</evidence>
<dbReference type="InterPro" id="IPR021605">
    <property type="entry name" value="Pcf11_Clp1-ID"/>
</dbReference>
<feature type="compositionally biased region" description="Gly residues" evidence="15">
    <location>
        <begin position="468"/>
        <end position="488"/>
    </location>
</feature>
<feature type="coiled-coil region" evidence="14">
    <location>
        <begin position="183"/>
        <end position="229"/>
    </location>
</feature>
<dbReference type="InterPro" id="IPR045154">
    <property type="entry name" value="PCF11-like"/>
</dbReference>
<evidence type="ECO:0000256" key="12">
    <source>
        <dbReference type="ARBA" id="ARBA00068814"/>
    </source>
</evidence>
<evidence type="ECO:0000256" key="3">
    <source>
        <dbReference type="ARBA" id="ARBA00022499"/>
    </source>
</evidence>
<feature type="compositionally biased region" description="Low complexity" evidence="15">
    <location>
        <begin position="564"/>
        <end position="583"/>
    </location>
</feature>
<dbReference type="Proteomes" id="UP001168990">
    <property type="component" value="Unassembled WGS sequence"/>
</dbReference>
<feature type="region of interest" description="Disordered" evidence="15">
    <location>
        <begin position="464"/>
        <end position="685"/>
    </location>
</feature>
<feature type="compositionally biased region" description="Basic and acidic residues" evidence="15">
    <location>
        <begin position="1738"/>
        <end position="1767"/>
    </location>
</feature>
<evidence type="ECO:0000256" key="4">
    <source>
        <dbReference type="ARBA" id="ARBA00022553"/>
    </source>
</evidence>
<keyword evidence="9" id="KW-0539">Nucleus</keyword>
<keyword evidence="5" id="KW-0507">mRNA processing</keyword>
<evidence type="ECO:0000256" key="15">
    <source>
        <dbReference type="SAM" id="MobiDB-lite"/>
    </source>
</evidence>
<feature type="region of interest" description="Disordered" evidence="15">
    <location>
        <begin position="391"/>
        <end position="448"/>
    </location>
</feature>
<evidence type="ECO:0000256" key="6">
    <source>
        <dbReference type="ARBA" id="ARBA00022843"/>
    </source>
</evidence>
<keyword evidence="3" id="KW-1017">Isopeptide bond</keyword>
<feature type="domain" description="CID" evidence="16">
    <location>
        <begin position="5"/>
        <end position="133"/>
    </location>
</feature>
<feature type="compositionally biased region" description="Basic residues" evidence="15">
    <location>
        <begin position="522"/>
        <end position="533"/>
    </location>
</feature>
<dbReference type="FunFam" id="1.25.40.90:FF:000015">
    <property type="entry name" value="Pre-mRNA cleavage complex 2 protein Pcf11"/>
    <property type="match status" value="1"/>
</dbReference>
<accession>A0AA39FW81</accession>
<feature type="compositionally biased region" description="Pro residues" evidence="15">
    <location>
        <begin position="771"/>
        <end position="780"/>
    </location>
</feature>
<feature type="compositionally biased region" description="Polar residues" evidence="15">
    <location>
        <begin position="1066"/>
        <end position="1096"/>
    </location>
</feature>
<feature type="compositionally biased region" description="Low complexity" evidence="15">
    <location>
        <begin position="391"/>
        <end position="415"/>
    </location>
</feature>
<dbReference type="GO" id="GO:0031124">
    <property type="term" value="P:mRNA 3'-end processing"/>
    <property type="evidence" value="ECO:0007669"/>
    <property type="project" value="InterPro"/>
</dbReference>
<evidence type="ECO:0000256" key="8">
    <source>
        <dbReference type="ARBA" id="ARBA00023054"/>
    </source>
</evidence>
<evidence type="ECO:0000256" key="14">
    <source>
        <dbReference type="SAM" id="Coils"/>
    </source>
</evidence>
<evidence type="ECO:0000256" key="13">
    <source>
        <dbReference type="ARBA" id="ARBA00083113"/>
    </source>
</evidence>
<dbReference type="Pfam" id="PF21936">
    <property type="entry name" value="Pcf11_C"/>
    <property type="match status" value="1"/>
</dbReference>
<keyword evidence="7" id="KW-0007">Acetylation</keyword>
<dbReference type="GO" id="GO:0003729">
    <property type="term" value="F:mRNA binding"/>
    <property type="evidence" value="ECO:0007669"/>
    <property type="project" value="InterPro"/>
</dbReference>
<feature type="compositionally biased region" description="Acidic residues" evidence="15">
    <location>
        <begin position="1650"/>
        <end position="1659"/>
    </location>
</feature>
<dbReference type="SMART" id="SM00582">
    <property type="entry name" value="RPR"/>
    <property type="match status" value="1"/>
</dbReference>
<feature type="compositionally biased region" description="Acidic residues" evidence="15">
    <location>
        <begin position="1666"/>
        <end position="1675"/>
    </location>
</feature>
<dbReference type="PROSITE" id="PS51391">
    <property type="entry name" value="CID"/>
    <property type="match status" value="1"/>
</dbReference>
<feature type="region of interest" description="Disordered" evidence="15">
    <location>
        <begin position="1650"/>
        <end position="1812"/>
    </location>
</feature>
<dbReference type="GO" id="GO:0005737">
    <property type="term" value="C:cytoplasm"/>
    <property type="evidence" value="ECO:0007669"/>
    <property type="project" value="TreeGrafter"/>
</dbReference>
<reference evidence="17" key="1">
    <citation type="journal article" date="2023" name="bioRxiv">
        <title>Scaffold-level genome assemblies of two parasitoid biocontrol wasps reveal the parthenogenesis mechanism and an associated novel virus.</title>
        <authorList>
            <person name="Inwood S."/>
            <person name="Skelly J."/>
            <person name="Guhlin J."/>
            <person name="Harrop T."/>
            <person name="Goldson S."/>
            <person name="Dearden P."/>
        </authorList>
    </citation>
    <scope>NUCLEOTIDE SEQUENCE</scope>
    <source>
        <strain evidence="17">Irish</strain>
        <tissue evidence="17">Whole body</tissue>
    </source>
</reference>
<evidence type="ECO:0000256" key="2">
    <source>
        <dbReference type="ARBA" id="ARBA00022481"/>
    </source>
</evidence>
<dbReference type="CDD" id="cd16982">
    <property type="entry name" value="CID_Pcf11"/>
    <property type="match status" value="1"/>
</dbReference>
<dbReference type="Pfam" id="PF04818">
    <property type="entry name" value="CID"/>
    <property type="match status" value="1"/>
</dbReference>
<feature type="region of interest" description="Disordered" evidence="15">
    <location>
        <begin position="1061"/>
        <end position="1105"/>
    </location>
</feature>
<evidence type="ECO:0000313" key="18">
    <source>
        <dbReference type="Proteomes" id="UP001168990"/>
    </source>
</evidence>
<keyword evidence="18" id="KW-1185">Reference proteome</keyword>
<feature type="compositionally biased region" description="Low complexity" evidence="15">
    <location>
        <begin position="431"/>
        <end position="444"/>
    </location>
</feature>
<organism evidence="17 18">
    <name type="scientific">Microctonus aethiopoides</name>
    <dbReference type="NCBI Taxonomy" id="144406"/>
    <lineage>
        <taxon>Eukaryota</taxon>
        <taxon>Metazoa</taxon>
        <taxon>Ecdysozoa</taxon>
        <taxon>Arthropoda</taxon>
        <taxon>Hexapoda</taxon>
        <taxon>Insecta</taxon>
        <taxon>Pterygota</taxon>
        <taxon>Neoptera</taxon>
        <taxon>Endopterygota</taxon>
        <taxon>Hymenoptera</taxon>
        <taxon>Apocrita</taxon>
        <taxon>Ichneumonoidea</taxon>
        <taxon>Braconidae</taxon>
        <taxon>Euphorinae</taxon>
        <taxon>Microctonus</taxon>
    </lineage>
</organism>
<keyword evidence="8 14" id="KW-0175">Coiled coil</keyword>
<feature type="compositionally biased region" description="Basic and acidic residues" evidence="15">
    <location>
        <begin position="662"/>
        <end position="671"/>
    </location>
</feature>
<feature type="region of interest" description="Disordered" evidence="15">
    <location>
        <begin position="1570"/>
        <end position="1596"/>
    </location>
</feature>
<feature type="compositionally biased region" description="Low complexity" evidence="15">
    <location>
        <begin position="612"/>
        <end position="623"/>
    </location>
</feature>
<sequence>MTSTKSKEIADEYISSLSDLTINSKPLIDMLTMLAEDNVEHAATIVQAVENHLQKVRSDVKLPVLYLIDSIVKNVNGAYLKLFTENIVNTFCSVFEEVNEKTRVSMWKLRQTWDDVFPSKKLFSLDVRVKGIDPAWPITASSPTMSSGSIHLNPRFLSMSQSSPTPAATPVKVPSEESVSVSEAAMREQLLKKQRELLELQKQKIELELLQAKTSLEQQQKQLDKQTASVKTESMIPTAHVVPSTESALGKPIAPVVPSQATKQVEKQFPAATASLLKNAGTNNGPRIAPASSLLVASATRSMSRDPRVKSACTNHEQQQINMEVDLRLRQGTDILTDTSSALNQTTSITTVLSDQLKQQLITKQAVTSTINKPALNNVIGDVAILNASNTNNNSNHNTSLNINNNNKTLSGNTSKDAVLHRSSQKKDPRSSSNNSGNLNNNSSKLLANQLGSGSFDSSFFAAHSGSSSGGGNSRGGVVGVGISGGRGSEAKSKEPKNMTSTSQRNSSSLSGNDKSSTSSKSSHRKLGSKSRSKQPQISSNKKTKLERDSSPIRSKSREKDSSDGSSSTSSRTSPQSSSQLSKSRTKSGSKSRKRSLSPTYRIPRRNVDVKSNSSSCLSNSNNAIGGLTEEEQSGSLIVSPPHPPAFKEIRPNARQRNYIRRNKESGDISPDHSSQGAVNDPIIPDSFIKSASKDEDLRPVLPAPGTTIIDSITQNKHDLDLRILPPVSGKRSSTDHIESLITKKSKAEKFDALFGNEDVDLRTLTNPKAGRPPTPPPPVISGDDNKASWAKLKTPTKSEREKPAINDDKRDRDRNKDRAGRTRLYNNKITDDTKDRRRLFTNDDDQRPGRRNRDMDKSDRHSDRNIEIIMKQAEEQLNQGSISKDEYHTLIQKVWQMNEDQKLRVAQRKERETGSIIWEKNLDIGGFGLDDGDLGHRGKDHLHNRNGPRWQTQPWQQPTPWAHPAAPSFGGHFPPDYRMMGPWQNSRQFGPIRPDFNQYHGFNSGMPPGAPRMGPSLLGPMGHNGPIIPSLMGNGPLGPIGMPNPPMTALNGPPSLLLNGPPHQPHSNLMNRVPTPTRNISPDSIQKTDSIQHSTQDFDDKASKEQLTQGRELPLADLKLLSDISNDTMKSINIDGIPREIRYYGQTGVVFMSWDEPREIGFQDGLRRILIDDKDTIICAFNDPYKEFIYDGEIHRIRLGAPTRELYVDDKWYECYFGGPPIKVDLGNKKVNIKLEGPPPQVKIGNVKRTDLVIAKINLIINARNMVPVFLDAKPQMFEIDGQPQTLEFTDALETVLLNGRPFKVEFGGLPKPIIVRDKKHFIRFSVLPRGVRAGHVKISGMKGDRLSNSPITDITLTDPLSNAAVKHTGLEQDSGSQDTSSGVTPPPKPDFQLDMLSSAVSSAMAPSSGLSYQAEIMEKPATPPKPILPLNLNLNELFQRLVETGIVPRISTTEVKKVEEEPVKKEPEIISITFDKPETLKIKQPAISTALYSGMQCSSCGARFAPELATRYSHHLDWHFRQNRREKDSARKAHSRPWYYDVSEWIQFEEIEDLEDRAQSWFEMEKQMAETEGGSSVGSPGETIQPSVPTGNDDKAAHCHVCHDAFEQFYNEEKEEWHLRPAVSFEDKNFHPVCLEDHKRHLEKAAAEIDDSFTEQDDEKKEDNDDEPEENAGEDITKNEESTEINETKTEINETEIITPPEITDELVEKSEVEVNPTPETSTDEQLVNNETEPDVDNKVKDNEENENKDVEKSPEEESELKADTDVNSNTVAANPEEDVNADVNTNVNINTDTIETPVEEDKSDNSIESAIIEPLLQKIKKEPEDIDEMEWQPDCNIEIKTEPADPEPEPEDTVMADINSLVDTTMTAVKSSIDGNVEHDTQPSILPAPARIKININKVIVSKEPEEPKIKVVPQDEPLVEENNVPLTPASIKPVLKGRKLVNMPPVNKDTEMSGLCSIM</sequence>
<dbReference type="InterPro" id="IPR047415">
    <property type="entry name" value="Pcf11_CID"/>
</dbReference>
<feature type="compositionally biased region" description="Low complexity" evidence="15">
    <location>
        <begin position="501"/>
        <end position="521"/>
    </location>
</feature>
<feature type="compositionally biased region" description="Basic and acidic residues" evidence="15">
    <location>
        <begin position="830"/>
        <end position="865"/>
    </location>
</feature>
<dbReference type="GO" id="GO:0006369">
    <property type="term" value="P:termination of RNA polymerase II transcription"/>
    <property type="evidence" value="ECO:0007669"/>
    <property type="project" value="InterPro"/>
</dbReference>
<name>A0AA39FW81_9HYME</name>
<feature type="compositionally biased region" description="Basic and acidic residues" evidence="15">
    <location>
        <begin position="1677"/>
        <end position="1694"/>
    </location>
</feature>
<dbReference type="GO" id="GO:0000993">
    <property type="term" value="F:RNA polymerase II complex binding"/>
    <property type="evidence" value="ECO:0007669"/>
    <property type="project" value="InterPro"/>
</dbReference>
<dbReference type="SUPFAM" id="SSF48464">
    <property type="entry name" value="ENTH/VHS domain"/>
    <property type="match status" value="1"/>
</dbReference>
<proteinExistence type="predicted"/>
<dbReference type="Pfam" id="PF20845">
    <property type="entry name" value="Pcf11_helical"/>
    <property type="match status" value="1"/>
</dbReference>
<dbReference type="InterPro" id="IPR054127">
    <property type="entry name" value="Pcf11_C"/>
</dbReference>
<keyword evidence="4" id="KW-0597">Phosphoprotein</keyword>
<comment type="subunit">
    <text evidence="11">Associates with the phosphorylated CTD domain of POLR2A /RNA polymerase II.</text>
</comment>
<keyword evidence="6" id="KW-0832">Ubl conjugation</keyword>
<feature type="region of interest" description="Disordered" evidence="15">
    <location>
        <begin position="763"/>
        <end position="865"/>
    </location>
</feature>
<dbReference type="InterPro" id="IPR008942">
    <property type="entry name" value="ENTH_VHS"/>
</dbReference>
<feature type="compositionally biased region" description="Basic and acidic residues" evidence="15">
    <location>
        <begin position="797"/>
        <end position="821"/>
    </location>
</feature>
<comment type="caution">
    <text evidence="17">The sequence shown here is derived from an EMBL/GenBank/DDBJ whole genome shotgun (WGS) entry which is preliminary data.</text>
</comment>
<evidence type="ECO:0000256" key="1">
    <source>
        <dbReference type="ARBA" id="ARBA00004123"/>
    </source>
</evidence>
<dbReference type="Gene3D" id="1.25.40.90">
    <property type="match status" value="1"/>
</dbReference>
<protein>
    <recommendedName>
        <fullName evidence="12">Pre-mRNA cleavage complex 2 protein Pcf11</fullName>
    </recommendedName>
    <alternativeName>
        <fullName evidence="13">Pre-mRNA cleavage complex II protein Pcf11</fullName>
    </alternativeName>
</protein>
<feature type="region of interest" description="Disordered" evidence="15">
    <location>
        <begin position="1371"/>
        <end position="1392"/>
    </location>
</feature>
<evidence type="ECO:0000256" key="9">
    <source>
        <dbReference type="ARBA" id="ARBA00023242"/>
    </source>
</evidence>
<dbReference type="GO" id="GO:0005849">
    <property type="term" value="C:mRNA cleavage factor complex"/>
    <property type="evidence" value="ECO:0007669"/>
    <property type="project" value="InterPro"/>
</dbReference>
<feature type="compositionally biased region" description="Low complexity" evidence="15">
    <location>
        <begin position="1784"/>
        <end position="1798"/>
    </location>
</feature>
<evidence type="ECO:0000256" key="10">
    <source>
        <dbReference type="ARBA" id="ARBA00057101"/>
    </source>
</evidence>
<evidence type="ECO:0000313" key="17">
    <source>
        <dbReference type="EMBL" id="KAK0176736.1"/>
    </source>
</evidence>
<keyword evidence="2" id="KW-0488">Methylation</keyword>
<feature type="compositionally biased region" description="Polar residues" evidence="15">
    <location>
        <begin position="1720"/>
        <end position="1733"/>
    </location>
</feature>
<dbReference type="Pfam" id="PF11526">
    <property type="entry name" value="Pfc11_Clp1_ID"/>
    <property type="match status" value="1"/>
</dbReference>
<dbReference type="PANTHER" id="PTHR15921">
    <property type="entry name" value="PRE-MRNA CLEAVAGE COMPLEX II"/>
    <property type="match status" value="1"/>
</dbReference>
<feature type="compositionally biased region" description="Basic residues" evidence="15">
    <location>
        <begin position="584"/>
        <end position="596"/>
    </location>
</feature>
<feature type="compositionally biased region" description="Basic and acidic residues" evidence="15">
    <location>
        <begin position="544"/>
        <end position="563"/>
    </location>
</feature>
<gene>
    <name evidence="17" type="ORF">PV328_000843</name>
</gene>
<comment type="function">
    <text evidence="10">Component of pre-mRNA cleavage complex II, which promotes transcription termination by RNA polymerase II.</text>
</comment>
<feature type="compositionally biased region" description="Polar residues" evidence="15">
    <location>
        <begin position="1373"/>
        <end position="1385"/>
    </location>
</feature>
<evidence type="ECO:0000259" key="16">
    <source>
        <dbReference type="PROSITE" id="PS51391"/>
    </source>
</evidence>
<evidence type="ECO:0000256" key="7">
    <source>
        <dbReference type="ARBA" id="ARBA00022990"/>
    </source>
</evidence>
<dbReference type="EMBL" id="JAQQBS010000001">
    <property type="protein sequence ID" value="KAK0176736.1"/>
    <property type="molecule type" value="Genomic_DNA"/>
</dbReference>
<dbReference type="PANTHER" id="PTHR15921:SF3">
    <property type="entry name" value="PRE-MRNA CLEAVAGE COMPLEX 2 PROTEIN PCF11"/>
    <property type="match status" value="1"/>
</dbReference>
<dbReference type="InterPro" id="IPR048830">
    <property type="entry name" value="PCF11_helical"/>
</dbReference>
<evidence type="ECO:0000256" key="11">
    <source>
        <dbReference type="ARBA" id="ARBA00063659"/>
    </source>
</evidence>
<comment type="subcellular location">
    <subcellularLocation>
        <location evidence="1">Nucleus</location>
    </subcellularLocation>
</comment>
<feature type="compositionally biased region" description="Polar residues" evidence="15">
    <location>
        <begin position="1575"/>
        <end position="1592"/>
    </location>
</feature>